<name>A0A3B0SGR7_9ZZZZ</name>
<proteinExistence type="predicted"/>
<protein>
    <submittedName>
        <fullName evidence="1">Uncharacterized protein</fullName>
    </submittedName>
</protein>
<accession>A0A3B0SGR7</accession>
<dbReference type="AlphaFoldDB" id="A0A3B0SGR7"/>
<feature type="non-terminal residue" evidence="1">
    <location>
        <position position="59"/>
    </location>
</feature>
<gene>
    <name evidence="1" type="ORF">MNBD_ALPHA04-526</name>
</gene>
<sequence>MPGLVLAAQAPAQRAGYPVAANAPYCGFLDYRDKPGNEEFFFGCHPGKTMRSNSEAVAR</sequence>
<organism evidence="1">
    <name type="scientific">hydrothermal vent metagenome</name>
    <dbReference type="NCBI Taxonomy" id="652676"/>
    <lineage>
        <taxon>unclassified sequences</taxon>
        <taxon>metagenomes</taxon>
        <taxon>ecological metagenomes</taxon>
    </lineage>
</organism>
<evidence type="ECO:0000313" key="1">
    <source>
        <dbReference type="EMBL" id="VAW03333.1"/>
    </source>
</evidence>
<reference evidence="1" key="1">
    <citation type="submission" date="2018-06" db="EMBL/GenBank/DDBJ databases">
        <authorList>
            <person name="Zhirakovskaya E."/>
        </authorList>
    </citation>
    <scope>NUCLEOTIDE SEQUENCE</scope>
</reference>
<dbReference type="EMBL" id="UOEF01000370">
    <property type="protein sequence ID" value="VAW03333.1"/>
    <property type="molecule type" value="Genomic_DNA"/>
</dbReference>